<dbReference type="GO" id="GO:0005547">
    <property type="term" value="F:phosphatidylinositol-3,4,5-trisphosphate binding"/>
    <property type="evidence" value="ECO:0007669"/>
    <property type="project" value="TreeGrafter"/>
</dbReference>
<dbReference type="PANTHER" id="PTHR46021">
    <property type="entry name" value="ARF-GAP WITH DUAL PH DOMAIN-CONTAINING PROTEIN 1-LIKE PROTEIN"/>
    <property type="match status" value="1"/>
</dbReference>
<dbReference type="SUPFAM" id="SSF50729">
    <property type="entry name" value="PH domain-like"/>
    <property type="match status" value="1"/>
</dbReference>
<organism evidence="1 2">
    <name type="scientific">Oncorhynchus mykiss</name>
    <name type="common">Rainbow trout</name>
    <name type="synonym">Salmo gairdneri</name>
    <dbReference type="NCBI Taxonomy" id="8022"/>
    <lineage>
        <taxon>Eukaryota</taxon>
        <taxon>Metazoa</taxon>
        <taxon>Chordata</taxon>
        <taxon>Craniata</taxon>
        <taxon>Vertebrata</taxon>
        <taxon>Euteleostomi</taxon>
        <taxon>Actinopterygii</taxon>
        <taxon>Neopterygii</taxon>
        <taxon>Teleostei</taxon>
        <taxon>Protacanthopterygii</taxon>
        <taxon>Salmoniformes</taxon>
        <taxon>Salmonidae</taxon>
        <taxon>Salmoninae</taxon>
        <taxon>Oncorhynchus</taxon>
    </lineage>
</organism>
<protein>
    <recommendedName>
        <fullName evidence="3">PH domain-containing protein</fullName>
    </recommendedName>
</protein>
<reference evidence="1" key="2">
    <citation type="submission" date="2014-03" db="EMBL/GenBank/DDBJ databases">
        <authorList>
            <person name="Genoscope - CEA"/>
        </authorList>
    </citation>
    <scope>NUCLEOTIDE SEQUENCE</scope>
</reference>
<gene>
    <name evidence="1" type="ORF">GSONMT00055679001</name>
</gene>
<dbReference type="AlphaFoldDB" id="A0A060Z991"/>
<sequence>AKEPKAVIKVDSINAAFQPEKIGNPNGLQITYLKDYNTRNIFLYHDNGKEIVDWFNSIRAIQLHYLKVAFPGANDAELMPKLTRNFLKEGYMEKTGPRVSLNTHVRENTHSHVYFTIVVGTKQLIPIQYPILPNLSSLVCGILLGSPLAVAKAAAPLPGVQHRT</sequence>
<dbReference type="InterPro" id="IPR011993">
    <property type="entry name" value="PH-like_dom_sf"/>
</dbReference>
<dbReference type="STRING" id="8022.A0A060Z991"/>
<dbReference type="PaxDb" id="8022-A0A060Z991"/>
<dbReference type="PANTHER" id="PTHR46021:SF3">
    <property type="entry name" value="ARF-GAP WITH DUAL PH DOMAIN-CONTAINING PROTEIN 1"/>
    <property type="match status" value="1"/>
</dbReference>
<dbReference type="Proteomes" id="UP000193380">
    <property type="component" value="Unassembled WGS sequence"/>
</dbReference>
<feature type="non-terminal residue" evidence="1">
    <location>
        <position position="1"/>
    </location>
</feature>
<dbReference type="Gene3D" id="2.30.29.30">
    <property type="entry name" value="Pleckstrin-homology domain (PH domain)/Phosphotyrosine-binding domain (PTB)"/>
    <property type="match status" value="1"/>
</dbReference>
<dbReference type="GO" id="GO:0005737">
    <property type="term" value="C:cytoplasm"/>
    <property type="evidence" value="ECO:0007669"/>
    <property type="project" value="TreeGrafter"/>
</dbReference>
<dbReference type="EMBL" id="FR959349">
    <property type="protein sequence ID" value="CDR00648.1"/>
    <property type="molecule type" value="Genomic_DNA"/>
</dbReference>
<name>A0A060Z991_ONCMY</name>
<accession>A0A060Z991</accession>
<evidence type="ECO:0000313" key="2">
    <source>
        <dbReference type="Proteomes" id="UP000193380"/>
    </source>
</evidence>
<dbReference type="GO" id="GO:0005096">
    <property type="term" value="F:GTPase activator activity"/>
    <property type="evidence" value="ECO:0007669"/>
    <property type="project" value="TreeGrafter"/>
</dbReference>
<dbReference type="InterPro" id="IPR052589">
    <property type="entry name" value="Arf-GAP_dual-PH_domain"/>
</dbReference>
<evidence type="ECO:0000313" key="1">
    <source>
        <dbReference type="EMBL" id="CDR00648.1"/>
    </source>
</evidence>
<evidence type="ECO:0008006" key="3">
    <source>
        <dbReference type="Google" id="ProtNLM"/>
    </source>
</evidence>
<dbReference type="GO" id="GO:0005886">
    <property type="term" value="C:plasma membrane"/>
    <property type="evidence" value="ECO:0007669"/>
    <property type="project" value="TreeGrafter"/>
</dbReference>
<proteinExistence type="predicted"/>
<reference evidence="1" key="1">
    <citation type="journal article" date="2014" name="Nat. Commun.">
        <title>The rainbow trout genome provides novel insights into evolution after whole-genome duplication in vertebrates.</title>
        <authorList>
            <person name="Berthelot C."/>
            <person name="Brunet F."/>
            <person name="Chalopin D."/>
            <person name="Juanchich A."/>
            <person name="Bernard M."/>
            <person name="Noel B."/>
            <person name="Bento P."/>
            <person name="Da Silva C."/>
            <person name="Labadie K."/>
            <person name="Alberti A."/>
            <person name="Aury J.M."/>
            <person name="Louis A."/>
            <person name="Dehais P."/>
            <person name="Bardou P."/>
            <person name="Montfort J."/>
            <person name="Klopp C."/>
            <person name="Cabau C."/>
            <person name="Gaspin C."/>
            <person name="Thorgaard G.H."/>
            <person name="Boussaha M."/>
            <person name="Quillet E."/>
            <person name="Guyomard R."/>
            <person name="Galiana D."/>
            <person name="Bobe J."/>
            <person name="Volff J.N."/>
            <person name="Genet C."/>
            <person name="Wincker P."/>
            <person name="Jaillon O."/>
            <person name="Roest Crollius H."/>
            <person name="Guiguen Y."/>
        </authorList>
    </citation>
    <scope>NUCLEOTIDE SEQUENCE [LARGE SCALE GENOMIC DNA]</scope>
</reference>